<dbReference type="EMBL" id="MHIA01000021">
    <property type="protein sequence ID" value="OGY41924.1"/>
    <property type="molecule type" value="Genomic_DNA"/>
</dbReference>
<evidence type="ECO:0000313" key="1">
    <source>
        <dbReference type="EMBL" id="OGY41924.1"/>
    </source>
</evidence>
<reference evidence="1 2" key="1">
    <citation type="journal article" date="2016" name="Nat. Commun.">
        <title>Thousands of microbial genomes shed light on interconnected biogeochemical processes in an aquifer system.</title>
        <authorList>
            <person name="Anantharaman K."/>
            <person name="Brown C.T."/>
            <person name="Hug L.A."/>
            <person name="Sharon I."/>
            <person name="Castelle C.J."/>
            <person name="Probst A.J."/>
            <person name="Thomas B.C."/>
            <person name="Singh A."/>
            <person name="Wilkins M.J."/>
            <person name="Karaoz U."/>
            <person name="Brodie E.L."/>
            <person name="Williams K.H."/>
            <person name="Hubbard S.S."/>
            <person name="Banfield J.F."/>
        </authorList>
    </citation>
    <scope>NUCLEOTIDE SEQUENCE [LARGE SCALE GENOMIC DNA]</scope>
</reference>
<gene>
    <name evidence="1" type="ORF">A2Y67_03840</name>
</gene>
<evidence type="ECO:0000313" key="2">
    <source>
        <dbReference type="Proteomes" id="UP000176260"/>
    </source>
</evidence>
<comment type="caution">
    <text evidence="1">The sequence shown here is derived from an EMBL/GenBank/DDBJ whole genome shotgun (WGS) entry which is preliminary data.</text>
</comment>
<organism evidence="1 2">
    <name type="scientific">Candidatus Buchananbacteria bacterium RBG_13_39_9</name>
    <dbReference type="NCBI Taxonomy" id="1797531"/>
    <lineage>
        <taxon>Bacteria</taxon>
        <taxon>Candidatus Buchananiibacteriota</taxon>
    </lineage>
</organism>
<name>A0A1G1XPN9_9BACT</name>
<proteinExistence type="predicted"/>
<sequence length="87" mass="10122">MKRKLAKIEKSWDKGEKLYDSFCGMFKGFKVFTPRTNSLKLFALLHEKKENELLLRVMMEEFISNLDDSSVGIYTAKDNNQLTPQGE</sequence>
<accession>A0A1G1XPN9</accession>
<dbReference type="AlphaFoldDB" id="A0A1G1XPN9"/>
<protein>
    <submittedName>
        <fullName evidence="1">Uncharacterized protein</fullName>
    </submittedName>
</protein>
<dbReference type="Proteomes" id="UP000176260">
    <property type="component" value="Unassembled WGS sequence"/>
</dbReference>